<dbReference type="InterPro" id="IPR000999">
    <property type="entry name" value="RNase_III_dom"/>
</dbReference>
<feature type="region of interest" description="Disordered" evidence="3">
    <location>
        <begin position="170"/>
        <end position="231"/>
    </location>
</feature>
<evidence type="ECO:0000256" key="3">
    <source>
        <dbReference type="SAM" id="MobiDB-lite"/>
    </source>
</evidence>
<keyword evidence="1 2" id="KW-0694">RNA-binding</keyword>
<dbReference type="InterPro" id="IPR014720">
    <property type="entry name" value="dsRBD_dom"/>
</dbReference>
<evidence type="ECO:0000259" key="5">
    <source>
        <dbReference type="PROSITE" id="PS50142"/>
    </source>
</evidence>
<evidence type="ECO:0000313" key="7">
    <source>
        <dbReference type="Proteomes" id="UP001498398"/>
    </source>
</evidence>
<proteinExistence type="predicted"/>
<dbReference type="CDD" id="cd00593">
    <property type="entry name" value="RIBOc"/>
    <property type="match status" value="1"/>
</dbReference>
<gene>
    <name evidence="6" type="ORF">VKT23_003223</name>
</gene>
<dbReference type="InterPro" id="IPR036389">
    <property type="entry name" value="RNase_III_sf"/>
</dbReference>
<dbReference type="Pfam" id="PF00035">
    <property type="entry name" value="dsrm"/>
    <property type="match status" value="1"/>
</dbReference>
<evidence type="ECO:0000256" key="2">
    <source>
        <dbReference type="PROSITE-ProRule" id="PRU00266"/>
    </source>
</evidence>
<dbReference type="EMBL" id="JBANRG010000003">
    <property type="protein sequence ID" value="KAK7468720.1"/>
    <property type="molecule type" value="Genomic_DNA"/>
</dbReference>
<comment type="caution">
    <text evidence="6">The sequence shown here is derived from an EMBL/GenBank/DDBJ whole genome shotgun (WGS) entry which is preliminary data.</text>
</comment>
<feature type="compositionally biased region" description="Pro residues" evidence="3">
    <location>
        <begin position="181"/>
        <end position="192"/>
    </location>
</feature>
<dbReference type="SUPFAM" id="SSF54768">
    <property type="entry name" value="dsRNA-binding domain-like"/>
    <property type="match status" value="1"/>
</dbReference>
<dbReference type="SMART" id="SM00358">
    <property type="entry name" value="DSRM"/>
    <property type="match status" value="1"/>
</dbReference>
<dbReference type="Proteomes" id="UP001498398">
    <property type="component" value="Unassembled WGS sequence"/>
</dbReference>
<feature type="region of interest" description="Disordered" evidence="3">
    <location>
        <begin position="1"/>
        <end position="33"/>
    </location>
</feature>
<feature type="compositionally biased region" description="Polar residues" evidence="3">
    <location>
        <begin position="170"/>
        <end position="180"/>
    </location>
</feature>
<dbReference type="SUPFAM" id="SSF69065">
    <property type="entry name" value="RNase III domain-like"/>
    <property type="match status" value="1"/>
</dbReference>
<organism evidence="6 7">
    <name type="scientific">Marasmiellus scandens</name>
    <dbReference type="NCBI Taxonomy" id="2682957"/>
    <lineage>
        <taxon>Eukaryota</taxon>
        <taxon>Fungi</taxon>
        <taxon>Dikarya</taxon>
        <taxon>Basidiomycota</taxon>
        <taxon>Agaricomycotina</taxon>
        <taxon>Agaricomycetes</taxon>
        <taxon>Agaricomycetidae</taxon>
        <taxon>Agaricales</taxon>
        <taxon>Marasmiineae</taxon>
        <taxon>Omphalotaceae</taxon>
        <taxon>Marasmiellus</taxon>
    </lineage>
</organism>
<keyword evidence="7" id="KW-1185">Reference proteome</keyword>
<protein>
    <recommendedName>
        <fullName evidence="8">DRBM domain-containing protein</fullName>
    </recommendedName>
</protein>
<evidence type="ECO:0000256" key="1">
    <source>
        <dbReference type="ARBA" id="ARBA00022884"/>
    </source>
</evidence>
<dbReference type="Gene3D" id="3.30.160.20">
    <property type="match status" value="1"/>
</dbReference>
<dbReference type="Pfam" id="PF14622">
    <property type="entry name" value="Ribonucleas_3_3"/>
    <property type="match status" value="1"/>
</dbReference>
<feature type="domain" description="RNase III" evidence="5">
    <location>
        <begin position="39"/>
        <end position="152"/>
    </location>
</feature>
<name>A0ABR1JXA6_9AGAR</name>
<dbReference type="Gene3D" id="1.10.1520.10">
    <property type="entry name" value="Ribonuclease III domain"/>
    <property type="match status" value="1"/>
</dbReference>
<feature type="domain" description="DRBM" evidence="4">
    <location>
        <begin position="273"/>
        <end position="343"/>
    </location>
</feature>
<evidence type="ECO:0000313" key="6">
    <source>
        <dbReference type="EMBL" id="KAK7468720.1"/>
    </source>
</evidence>
<reference evidence="6 7" key="1">
    <citation type="submission" date="2024-01" db="EMBL/GenBank/DDBJ databases">
        <title>A draft genome for the cacao thread blight pathogen Marasmiellus scandens.</title>
        <authorList>
            <person name="Baruah I.K."/>
            <person name="Leung J."/>
            <person name="Bukari Y."/>
            <person name="Amoako-Attah I."/>
            <person name="Meinhardt L.W."/>
            <person name="Bailey B.A."/>
            <person name="Cohen S.P."/>
        </authorList>
    </citation>
    <scope>NUCLEOTIDE SEQUENCE [LARGE SCALE GENOMIC DNA]</scope>
    <source>
        <strain evidence="6 7">GH-19</strain>
    </source>
</reference>
<sequence length="344" mass="38139">MSSTSTSLKRTRSTINGNGSPEDPMDIDDPPPLPRISGEHLLQVFTHKSLRRWNSDSLEDFDNERLAELGERVFDSAVMAVLFNIRPLLKSTEMLEKRNSLLSSSNFDQWARSYRLRERIRCTHEVLPMLNTQDETKMIFMAYIGGVYTEAGLEPIQEWANQVLGGVGTSSSCGVKRTSQPPEPAGPPPYFSTPPRTLSHPPPKRIKSEQPSDTQPLFFAQAPSTSLRRTPTPQHTMMGTMSQQMMGASFQAQLPQVFPTFQSYGNPLAPAQPSMAFLPLFNQMAAQRRVTVEYPAEFSGPSHAGRWTVQCVVNGIPKGVGSGGSKQVAKEEAARLAYYAMGWT</sequence>
<dbReference type="PROSITE" id="PS50137">
    <property type="entry name" value="DS_RBD"/>
    <property type="match status" value="1"/>
</dbReference>
<evidence type="ECO:0000259" key="4">
    <source>
        <dbReference type="PROSITE" id="PS50137"/>
    </source>
</evidence>
<dbReference type="PROSITE" id="PS50142">
    <property type="entry name" value="RNASE_3_2"/>
    <property type="match status" value="1"/>
</dbReference>
<dbReference type="SMART" id="SM00535">
    <property type="entry name" value="RIBOc"/>
    <property type="match status" value="1"/>
</dbReference>
<accession>A0ABR1JXA6</accession>
<feature type="compositionally biased region" description="Polar residues" evidence="3">
    <location>
        <begin position="222"/>
        <end position="231"/>
    </location>
</feature>
<evidence type="ECO:0008006" key="8">
    <source>
        <dbReference type="Google" id="ProtNLM"/>
    </source>
</evidence>